<dbReference type="AlphaFoldDB" id="A0A7V0Z6R4"/>
<sequence length="286" mass="33368">MHGYHIFIRALNRNKMENNNDEKLIKNSFKLIQKHCENVHRLKRPNWMRTSPLFKRICRILFSQFHVSIFHYVRVFLKDKSGYFFEAGCGRGDLLLLLSNQFNYLVGCDFSQTFLQDAQEKINHWYNMNKNTRVKIKVLQHDLNYPLPLESASFDAVAAIAVAEHVYDVFFLFRELRRVLKPDGILIVQVPNLAYIKHRVRLVFGKPLITQLAPPSRWHIEGYDGGHIHYFTKDSLAMVLKISGFNDLRWMCSGTLAKIRNFWPSLLGGDLVCIAHAANTIYAQKK</sequence>
<reference evidence="2" key="1">
    <citation type="journal article" date="2020" name="mSystems">
        <title>Genome- and Community-Level Interaction Insights into Carbon Utilization and Element Cycling Functions of Hydrothermarchaeota in Hydrothermal Sediment.</title>
        <authorList>
            <person name="Zhou Z."/>
            <person name="Liu Y."/>
            <person name="Xu W."/>
            <person name="Pan J."/>
            <person name="Luo Z.H."/>
            <person name="Li M."/>
        </authorList>
    </citation>
    <scope>NUCLEOTIDE SEQUENCE [LARGE SCALE GENOMIC DNA]</scope>
    <source>
        <strain evidence="2">SpSt-258</strain>
    </source>
</reference>
<name>A0A7V0Z6R4_UNCW3</name>
<dbReference type="InterPro" id="IPR029063">
    <property type="entry name" value="SAM-dependent_MTases_sf"/>
</dbReference>
<dbReference type="Gene3D" id="3.40.50.150">
    <property type="entry name" value="Vaccinia Virus protein VP39"/>
    <property type="match status" value="1"/>
</dbReference>
<dbReference type="GO" id="GO:0008757">
    <property type="term" value="F:S-adenosylmethionine-dependent methyltransferase activity"/>
    <property type="evidence" value="ECO:0007669"/>
    <property type="project" value="InterPro"/>
</dbReference>
<dbReference type="SUPFAM" id="SSF53335">
    <property type="entry name" value="S-adenosyl-L-methionine-dependent methyltransferases"/>
    <property type="match status" value="1"/>
</dbReference>
<accession>A0A7V0Z6R4</accession>
<dbReference type="InterPro" id="IPR013216">
    <property type="entry name" value="Methyltransf_11"/>
</dbReference>
<evidence type="ECO:0000313" key="2">
    <source>
        <dbReference type="EMBL" id="HDY59603.1"/>
    </source>
</evidence>
<dbReference type="EMBL" id="DSKY01000021">
    <property type="protein sequence ID" value="HDY59603.1"/>
    <property type="molecule type" value="Genomic_DNA"/>
</dbReference>
<comment type="caution">
    <text evidence="2">The sequence shown here is derived from an EMBL/GenBank/DDBJ whole genome shotgun (WGS) entry which is preliminary data.</text>
</comment>
<dbReference type="Pfam" id="PF08241">
    <property type="entry name" value="Methyltransf_11"/>
    <property type="match status" value="1"/>
</dbReference>
<feature type="domain" description="Methyltransferase type 11" evidence="1">
    <location>
        <begin position="86"/>
        <end position="188"/>
    </location>
</feature>
<organism evidence="2">
    <name type="scientific">candidate division WOR-3 bacterium</name>
    <dbReference type="NCBI Taxonomy" id="2052148"/>
    <lineage>
        <taxon>Bacteria</taxon>
        <taxon>Bacteria division WOR-3</taxon>
    </lineage>
</organism>
<keyword evidence="2" id="KW-0808">Transferase</keyword>
<protein>
    <submittedName>
        <fullName evidence="2">Class I SAM-dependent methyltransferase</fullName>
    </submittedName>
</protein>
<dbReference type="PANTHER" id="PTHR43591:SF24">
    <property type="entry name" value="2-METHOXY-6-POLYPRENYL-1,4-BENZOQUINOL METHYLASE, MITOCHONDRIAL"/>
    <property type="match status" value="1"/>
</dbReference>
<keyword evidence="2" id="KW-0489">Methyltransferase</keyword>
<gene>
    <name evidence="2" type="ORF">ENP86_08650</name>
</gene>
<proteinExistence type="predicted"/>
<dbReference type="PANTHER" id="PTHR43591">
    <property type="entry name" value="METHYLTRANSFERASE"/>
    <property type="match status" value="1"/>
</dbReference>
<dbReference type="CDD" id="cd02440">
    <property type="entry name" value="AdoMet_MTases"/>
    <property type="match status" value="1"/>
</dbReference>
<dbReference type="GO" id="GO:0032259">
    <property type="term" value="P:methylation"/>
    <property type="evidence" value="ECO:0007669"/>
    <property type="project" value="UniProtKB-KW"/>
</dbReference>
<evidence type="ECO:0000259" key="1">
    <source>
        <dbReference type="Pfam" id="PF08241"/>
    </source>
</evidence>